<feature type="transmembrane region" description="Helical" evidence="2">
    <location>
        <begin position="185"/>
        <end position="205"/>
    </location>
</feature>
<evidence type="ECO:0000256" key="1">
    <source>
        <dbReference type="SAM" id="MobiDB-lite"/>
    </source>
</evidence>
<evidence type="ECO:0000313" key="4">
    <source>
        <dbReference type="Proteomes" id="UP000198415"/>
    </source>
</evidence>
<sequence length="350" mass="37057">MNDIAEDEITGYVAEVRLALGGLPEATREELLDDLPEHLAEVLAEGNGTLVERLGAPSAYAAELLAAAGLATESPKDMSPWVRPDEVRERVLRWLRAVDVRVGPVLGYERASEFLVLLRPAWWVLRGYLVAMVLAHLLDGGSGPVGLLPRIGDSVLVALALLAGCVVASIWFGRRELPDKPWPRYALWSGTAVLVLLALAGFAGADSSSRSTPYMDATYSGGSPYDSVQDVFVYDSQGRLVEDALLYDQNGAPLRLGSQYCVDQRTGDSWTSWQRGYPHCPQVNPFRSPPPSPTDDVTPSPDSSVPASAAVPAASASERPAGGAVSPSASVSAPAPARSSAPSPSASPSR</sequence>
<feature type="compositionally biased region" description="Low complexity" evidence="1">
    <location>
        <begin position="294"/>
        <end position="350"/>
    </location>
</feature>
<evidence type="ECO:0000256" key="2">
    <source>
        <dbReference type="SAM" id="Phobius"/>
    </source>
</evidence>
<reference evidence="3 4" key="1">
    <citation type="submission" date="2017-06" db="EMBL/GenBank/DDBJ databases">
        <authorList>
            <person name="Kim H.J."/>
            <person name="Triplett B.A."/>
        </authorList>
    </citation>
    <scope>NUCLEOTIDE SEQUENCE [LARGE SCALE GENOMIC DNA]</scope>
    <source>
        <strain evidence="3 4">DSM 43151</strain>
    </source>
</reference>
<evidence type="ECO:0000313" key="3">
    <source>
        <dbReference type="EMBL" id="SNR84093.1"/>
    </source>
</evidence>
<dbReference type="Proteomes" id="UP000198415">
    <property type="component" value="Unassembled WGS sequence"/>
</dbReference>
<feature type="transmembrane region" description="Helical" evidence="2">
    <location>
        <begin position="155"/>
        <end position="173"/>
    </location>
</feature>
<keyword evidence="4" id="KW-1185">Reference proteome</keyword>
<keyword evidence="2" id="KW-1133">Transmembrane helix</keyword>
<accession>A0A238ZN50</accession>
<dbReference type="RefSeq" id="WP_239138439.1">
    <property type="nucleotide sequence ID" value="NZ_BOMU01000054.1"/>
</dbReference>
<keyword evidence="2" id="KW-0812">Transmembrane</keyword>
<dbReference type="Pfam" id="PF22564">
    <property type="entry name" value="HAAS"/>
    <property type="match status" value="1"/>
</dbReference>
<gene>
    <name evidence="3" type="ORF">SAMN06264365_106121</name>
</gene>
<protein>
    <submittedName>
        <fullName evidence="3">Uncharacterized membrane protein</fullName>
    </submittedName>
</protein>
<organism evidence="3 4">
    <name type="scientific">Actinoplanes regularis</name>
    <dbReference type="NCBI Taxonomy" id="52697"/>
    <lineage>
        <taxon>Bacteria</taxon>
        <taxon>Bacillati</taxon>
        <taxon>Actinomycetota</taxon>
        <taxon>Actinomycetes</taxon>
        <taxon>Micromonosporales</taxon>
        <taxon>Micromonosporaceae</taxon>
        <taxon>Actinoplanes</taxon>
    </lineage>
</organism>
<name>A0A238ZN50_9ACTN</name>
<keyword evidence="2" id="KW-0472">Membrane</keyword>
<proteinExistence type="predicted"/>
<feature type="transmembrane region" description="Helical" evidence="2">
    <location>
        <begin position="116"/>
        <end position="135"/>
    </location>
</feature>
<dbReference type="EMBL" id="FZNR01000006">
    <property type="protein sequence ID" value="SNR84093.1"/>
    <property type="molecule type" value="Genomic_DNA"/>
</dbReference>
<feature type="region of interest" description="Disordered" evidence="1">
    <location>
        <begin position="281"/>
        <end position="350"/>
    </location>
</feature>
<dbReference type="AlphaFoldDB" id="A0A238ZN50"/>